<accession>A0A414YGL5</accession>
<evidence type="ECO:0000313" key="1">
    <source>
        <dbReference type="EMBL" id="RHH85236.1"/>
    </source>
</evidence>
<sequence length="333" mass="38552">METEINIVEILKDKPQGTKLYSSACGKCRLEEVDDKSFKISFYNSKFGLMNGGEGYLDKNGKLYDDGECVVFPSKEMRDWSKFAWKKGDVLVSNDGGTEVIFDKWYDDTYTNFYGRHYLNSEEKNNVKYNETFLCTTERYALEDKNAAKTYLKTIEERLGRKLNLETWEIEKPKFKNGDIVALVVQKCTHIAIFQSRQGAYIGFHAVLCQNDELLLEEPFREDVGDIELRLATDSEKQQLFDALAKEGKVWDAEKKQIVDLSKKCEFKPMDWCLMRDIRGEECFAWSLCQFAYQLKRGKYEAVGGMRFDECIPYNEETAHLLGTTDEWKGGEG</sequence>
<name>A0A414YGL5_9BACT</name>
<dbReference type="Proteomes" id="UP000284548">
    <property type="component" value="Unassembled WGS sequence"/>
</dbReference>
<proteinExistence type="predicted"/>
<gene>
    <name evidence="1" type="ORF">DW192_00450</name>
</gene>
<protein>
    <submittedName>
        <fullName evidence="1">Uncharacterized protein</fullName>
    </submittedName>
</protein>
<dbReference type="AlphaFoldDB" id="A0A414YGL5"/>
<comment type="caution">
    <text evidence="1">The sequence shown here is derived from an EMBL/GenBank/DDBJ whole genome shotgun (WGS) entry which is preliminary data.</text>
</comment>
<dbReference type="EMBL" id="QRKB01000001">
    <property type="protein sequence ID" value="RHH85236.1"/>
    <property type="molecule type" value="Genomic_DNA"/>
</dbReference>
<evidence type="ECO:0000313" key="2">
    <source>
        <dbReference type="Proteomes" id="UP000284548"/>
    </source>
</evidence>
<reference evidence="1 2" key="1">
    <citation type="submission" date="2018-08" db="EMBL/GenBank/DDBJ databases">
        <title>A genome reference for cultivated species of the human gut microbiota.</title>
        <authorList>
            <person name="Zou Y."/>
            <person name="Xue W."/>
            <person name="Luo G."/>
        </authorList>
    </citation>
    <scope>NUCLEOTIDE SEQUENCE [LARGE SCALE GENOMIC DNA]</scope>
    <source>
        <strain evidence="1 2">AM16-54</strain>
    </source>
</reference>
<dbReference type="RefSeq" id="WP_118253067.1">
    <property type="nucleotide sequence ID" value="NZ_QRKB01000001.1"/>
</dbReference>
<organism evidence="1 2">
    <name type="scientific">Segatella copri</name>
    <dbReference type="NCBI Taxonomy" id="165179"/>
    <lineage>
        <taxon>Bacteria</taxon>
        <taxon>Pseudomonadati</taxon>
        <taxon>Bacteroidota</taxon>
        <taxon>Bacteroidia</taxon>
        <taxon>Bacteroidales</taxon>
        <taxon>Prevotellaceae</taxon>
        <taxon>Segatella</taxon>
    </lineage>
</organism>